<dbReference type="Proteomes" id="UP000299102">
    <property type="component" value="Unassembled WGS sequence"/>
</dbReference>
<gene>
    <name evidence="2" type="ORF">EVAR_68887_1</name>
</gene>
<dbReference type="AlphaFoldDB" id="A0A4C1ZXT4"/>
<organism evidence="2 3">
    <name type="scientific">Eumeta variegata</name>
    <name type="common">Bagworm moth</name>
    <name type="synonym">Eumeta japonica</name>
    <dbReference type="NCBI Taxonomy" id="151549"/>
    <lineage>
        <taxon>Eukaryota</taxon>
        <taxon>Metazoa</taxon>
        <taxon>Ecdysozoa</taxon>
        <taxon>Arthropoda</taxon>
        <taxon>Hexapoda</taxon>
        <taxon>Insecta</taxon>
        <taxon>Pterygota</taxon>
        <taxon>Neoptera</taxon>
        <taxon>Endopterygota</taxon>
        <taxon>Lepidoptera</taxon>
        <taxon>Glossata</taxon>
        <taxon>Ditrysia</taxon>
        <taxon>Tineoidea</taxon>
        <taxon>Psychidae</taxon>
        <taxon>Oiketicinae</taxon>
        <taxon>Eumeta</taxon>
    </lineage>
</organism>
<name>A0A4C1ZXT4_EUMVA</name>
<reference evidence="2 3" key="1">
    <citation type="journal article" date="2019" name="Commun. Biol.">
        <title>The bagworm genome reveals a unique fibroin gene that provides high tensile strength.</title>
        <authorList>
            <person name="Kono N."/>
            <person name="Nakamura H."/>
            <person name="Ohtoshi R."/>
            <person name="Tomita M."/>
            <person name="Numata K."/>
            <person name="Arakawa K."/>
        </authorList>
    </citation>
    <scope>NUCLEOTIDE SEQUENCE [LARGE SCALE GENOMIC DNA]</scope>
</reference>
<accession>A0A4C1ZXT4</accession>
<evidence type="ECO:0000313" key="3">
    <source>
        <dbReference type="Proteomes" id="UP000299102"/>
    </source>
</evidence>
<keyword evidence="3" id="KW-1185">Reference proteome</keyword>
<proteinExistence type="predicted"/>
<sequence>MSCPRFNFKEALIPGSLQVTFDTIHIPFARRRRRLRKKRTDCTKSQELRKGDIKIFRKEERTNDLMPITESSRSPSMNVLNPKQSPIRCRPFGTAIRVHVKLNKHLHIRLPIRIGDPAVGRGAAISDDSASQRGRAARRG</sequence>
<evidence type="ECO:0000256" key="1">
    <source>
        <dbReference type="SAM" id="MobiDB-lite"/>
    </source>
</evidence>
<comment type="caution">
    <text evidence="2">The sequence shown here is derived from an EMBL/GenBank/DDBJ whole genome shotgun (WGS) entry which is preliminary data.</text>
</comment>
<dbReference type="EMBL" id="BGZK01002216">
    <property type="protein sequence ID" value="GBP91844.1"/>
    <property type="molecule type" value="Genomic_DNA"/>
</dbReference>
<evidence type="ECO:0000313" key="2">
    <source>
        <dbReference type="EMBL" id="GBP91844.1"/>
    </source>
</evidence>
<feature type="region of interest" description="Disordered" evidence="1">
    <location>
        <begin position="121"/>
        <end position="140"/>
    </location>
</feature>
<protein>
    <submittedName>
        <fullName evidence="2">Uncharacterized protein</fullName>
    </submittedName>
</protein>